<feature type="binding site" evidence="13">
    <location>
        <position position="107"/>
    </location>
    <ligand>
        <name>Mg(2+)</name>
        <dbReference type="ChEBI" id="CHEBI:18420"/>
        <label>2</label>
        <note>catalytic</note>
    </ligand>
</feature>
<dbReference type="AlphaFoldDB" id="A0A1R1YQU4"/>
<feature type="binding site" evidence="13">
    <location>
        <position position="105"/>
    </location>
    <ligand>
        <name>Mg(2+)</name>
        <dbReference type="ChEBI" id="CHEBI:18420"/>
        <label>1</label>
        <note>catalytic</note>
    </ligand>
</feature>
<feature type="binding site" evidence="12">
    <location>
        <begin position="105"/>
        <end position="107"/>
    </location>
    <ligand>
        <name>ATP</name>
        <dbReference type="ChEBI" id="CHEBI:30616"/>
    </ligand>
</feature>
<feature type="binding site" evidence="12">
    <location>
        <position position="159"/>
    </location>
    <ligand>
        <name>ATP</name>
        <dbReference type="ChEBI" id="CHEBI:30616"/>
    </ligand>
</feature>
<evidence type="ECO:0000256" key="9">
    <source>
        <dbReference type="ARBA" id="ARBA00022842"/>
    </source>
</evidence>
<dbReference type="InterPro" id="IPR007010">
    <property type="entry name" value="PolA_pol_RNA-bd_dom"/>
</dbReference>
<keyword evidence="7 11" id="KW-0547">Nucleotide-binding</keyword>
<dbReference type="EMBL" id="LSSM01000343">
    <property type="protein sequence ID" value="OMJ29230.1"/>
    <property type="molecule type" value="Genomic_DNA"/>
</dbReference>
<dbReference type="SUPFAM" id="SSF55003">
    <property type="entry name" value="PAP/Archaeal CCA-adding enzyme, C-terminal domain"/>
    <property type="match status" value="1"/>
</dbReference>
<evidence type="ECO:0000256" key="12">
    <source>
        <dbReference type="PIRSR" id="PIRSR018425-1"/>
    </source>
</evidence>
<evidence type="ECO:0000256" key="13">
    <source>
        <dbReference type="PIRSR" id="PIRSR018425-2"/>
    </source>
</evidence>
<comment type="caution">
    <text evidence="18">The sequence shown here is derived from an EMBL/GenBank/DDBJ whole genome shotgun (WGS) entry which is preliminary data.</text>
</comment>
<dbReference type="PANTHER" id="PTHR10682:SF10">
    <property type="entry name" value="POLYNUCLEOTIDE ADENYLYLTRANSFERASE"/>
    <property type="match status" value="1"/>
</dbReference>
<dbReference type="GO" id="GO:0005524">
    <property type="term" value="F:ATP binding"/>
    <property type="evidence" value="ECO:0007669"/>
    <property type="project" value="UniProtKB-UniRule"/>
</dbReference>
<dbReference type="GO" id="GO:0006397">
    <property type="term" value="P:mRNA processing"/>
    <property type="evidence" value="ECO:0007669"/>
    <property type="project" value="UniProtKB-KW"/>
</dbReference>
<feature type="binding site" evidence="12">
    <location>
        <position position="220"/>
    </location>
    <ligand>
        <name>ATP</name>
        <dbReference type="ChEBI" id="CHEBI:30616"/>
    </ligand>
</feature>
<dbReference type="FunFam" id="1.10.1410.10:FF:000001">
    <property type="entry name" value="Putative poly(A) polymerase gamma"/>
    <property type="match status" value="1"/>
</dbReference>
<protein>
    <recommendedName>
        <fullName evidence="11">Poly(A) polymerase</fullName>
        <ecNumber evidence="11">2.7.7.19</ecNumber>
    </recommendedName>
</protein>
<dbReference type="Gene3D" id="3.30.70.590">
    <property type="entry name" value="Poly(A) polymerase predicted RNA binding domain"/>
    <property type="match status" value="1"/>
</dbReference>
<feature type="domain" description="Poly(A) polymerase RNA-binding" evidence="15">
    <location>
        <begin position="358"/>
        <end position="539"/>
    </location>
</feature>
<feature type="domain" description="Poly(A) polymerase central" evidence="16">
    <location>
        <begin position="211"/>
        <end position="354"/>
    </location>
</feature>
<accession>A0A1R1YQU4</accession>
<keyword evidence="5 11" id="KW-0808">Transferase</keyword>
<dbReference type="InterPro" id="IPR043519">
    <property type="entry name" value="NT_sf"/>
</dbReference>
<feature type="compositionally biased region" description="Basic and acidic residues" evidence="14">
    <location>
        <begin position="589"/>
        <end position="609"/>
    </location>
</feature>
<keyword evidence="19" id="KW-1185">Reference proteome</keyword>
<keyword evidence="4 11" id="KW-0507">mRNA processing</keyword>
<feature type="binding site" evidence="13">
    <location>
        <position position="107"/>
    </location>
    <ligand>
        <name>Mg(2+)</name>
        <dbReference type="ChEBI" id="CHEBI:18420"/>
        <label>1</label>
        <note>catalytic</note>
    </ligand>
</feature>
<sequence>MSSNGAPNQTYFGVTPPISTKPPTQDEILCTEKMMKYLRDNNQFEDEAAIRNREIVLGQLDVLVQKFIYLASLKHGFTEKTAAMCKGKIYTFGSYRLGVHGVGADIDTLCLSPAHVKREDFFEIMGSLLSERSEVTELTPVPEAFVPVIKMEFSNVPIDLTFASVHYSSIPEDLELTDNKILKNMSEKDIPSINGPRVTDEILKLVPNVNTFRDSLRCIKLWAKKRGVYSNTLGFLGGVAWAMLVVRVCQLYPNCVPSAIISRFFRIMYQWNWPQPVLLKPIEDNPLRFKYWNPKQSPTDRLHKMPIITPAYPSMCATHNVSQSTLTIITAEFKRGADILDKITSNECEWSELFIEPDFFTRYKFFFQVIASSDNQATQIGTKGLIESRLRHLVNKLENSDNIILAHPNPDSFEKPFSCIDQDHAENIKNGFFPEFKYYNNDDPSEITYYPPISNEETSSDLENLSERITIYTNSFFIGLLIEKKQPGYIGNRVVDLSWPAQDFVEMVKPKIIEINKNSDIQLRFYKRNELPNFVFKTNLNPARHKAPKPRLNGPLPVPAKNDLTPIPNSSNTKPSIPETNDIKSSANHSREDSTNDEKENYSVKKQRIDEVPTLMPIINGIDKPRPINSSPSLISVKPLNPLPDTKAPSQRVANLALSKVSPLSSNNTSLSSKSSIVSKETTNSSIHSSEISTPTNKNAQRLTGQRVQFLPPAPQPQNFSLKLSDPSKRNL</sequence>
<dbReference type="Pfam" id="PF04928">
    <property type="entry name" value="PAP_central"/>
    <property type="match status" value="1"/>
</dbReference>
<evidence type="ECO:0000259" key="17">
    <source>
        <dbReference type="Pfam" id="PF20750"/>
    </source>
</evidence>
<dbReference type="GO" id="GO:0046872">
    <property type="term" value="F:metal ion binding"/>
    <property type="evidence" value="ECO:0007669"/>
    <property type="project" value="UniProtKB-KW"/>
</dbReference>
<dbReference type="Pfam" id="PF20750">
    <property type="entry name" value="PAP_NTPase"/>
    <property type="match status" value="1"/>
</dbReference>
<gene>
    <name evidence="18" type="ORF">AYI69_g1275</name>
</gene>
<feature type="compositionally biased region" description="Polar residues" evidence="14">
    <location>
        <begin position="681"/>
        <end position="707"/>
    </location>
</feature>
<comment type="subcellular location">
    <subcellularLocation>
        <location evidence="2 11">Nucleus</location>
    </subcellularLocation>
</comment>
<dbReference type="InterPro" id="IPR048840">
    <property type="entry name" value="PolA_pol_NTPase"/>
</dbReference>
<evidence type="ECO:0000256" key="5">
    <source>
        <dbReference type="ARBA" id="ARBA00022679"/>
    </source>
</evidence>
<feature type="domain" description="Poly(A) polymerase nucleotidyltransferase" evidence="17">
    <location>
        <begin position="13"/>
        <end position="206"/>
    </location>
</feature>
<evidence type="ECO:0000313" key="18">
    <source>
        <dbReference type="EMBL" id="OMJ29230.1"/>
    </source>
</evidence>
<dbReference type="GO" id="GO:0031123">
    <property type="term" value="P:RNA 3'-end processing"/>
    <property type="evidence" value="ECO:0007669"/>
    <property type="project" value="InterPro"/>
</dbReference>
<feature type="compositionally biased region" description="Low complexity" evidence="14">
    <location>
        <begin position="662"/>
        <end position="680"/>
    </location>
</feature>
<dbReference type="Proteomes" id="UP000187429">
    <property type="component" value="Unassembled WGS sequence"/>
</dbReference>
<keyword evidence="9 13" id="KW-0460">Magnesium</keyword>
<feature type="compositionally biased region" description="Polar residues" evidence="14">
    <location>
        <begin position="567"/>
        <end position="588"/>
    </location>
</feature>
<dbReference type="SUPFAM" id="SSF81631">
    <property type="entry name" value="PAP/OAS1 substrate-binding domain"/>
    <property type="match status" value="1"/>
</dbReference>
<keyword evidence="6 13" id="KW-0479">Metal-binding</keyword>
<evidence type="ECO:0000256" key="2">
    <source>
        <dbReference type="ARBA" id="ARBA00004123"/>
    </source>
</evidence>
<dbReference type="PIRSF" id="PIRSF018425">
    <property type="entry name" value="PolyA_polymerase"/>
    <property type="match status" value="1"/>
</dbReference>
<evidence type="ECO:0000256" key="8">
    <source>
        <dbReference type="ARBA" id="ARBA00022840"/>
    </source>
</evidence>
<comment type="function">
    <text evidence="11">Polymerase that creates the 3'-poly(A) tail of mRNA's.</text>
</comment>
<keyword evidence="8 11" id="KW-0067">ATP-binding</keyword>
<dbReference type="SUPFAM" id="SSF81301">
    <property type="entry name" value="Nucleotidyltransferase"/>
    <property type="match status" value="1"/>
</dbReference>
<evidence type="ECO:0000256" key="10">
    <source>
        <dbReference type="ARBA" id="ARBA00023242"/>
    </source>
</evidence>
<evidence type="ECO:0000256" key="11">
    <source>
        <dbReference type="PIRNR" id="PIRNR018425"/>
    </source>
</evidence>
<keyword evidence="10 11" id="KW-0539">Nucleus</keyword>
<comment type="catalytic activity">
    <reaction evidence="11">
        <text>RNA(n) + ATP = RNA(n)-3'-adenine ribonucleotide + diphosphate</text>
        <dbReference type="Rhea" id="RHEA:11332"/>
        <dbReference type="Rhea" id="RHEA-COMP:14527"/>
        <dbReference type="Rhea" id="RHEA-COMP:17347"/>
        <dbReference type="ChEBI" id="CHEBI:30616"/>
        <dbReference type="ChEBI" id="CHEBI:33019"/>
        <dbReference type="ChEBI" id="CHEBI:140395"/>
        <dbReference type="ChEBI" id="CHEBI:173115"/>
        <dbReference type="EC" id="2.7.7.19"/>
    </reaction>
</comment>
<feature type="region of interest" description="Disordered" evidence="14">
    <location>
        <begin position="662"/>
        <end position="732"/>
    </location>
</feature>
<evidence type="ECO:0000313" key="19">
    <source>
        <dbReference type="Proteomes" id="UP000187429"/>
    </source>
</evidence>
<name>A0A1R1YQU4_9FUNG</name>
<evidence type="ECO:0000259" key="16">
    <source>
        <dbReference type="Pfam" id="PF04928"/>
    </source>
</evidence>
<dbReference type="InterPro" id="IPR014492">
    <property type="entry name" value="PolyA_polymerase"/>
</dbReference>
<reference evidence="19" key="1">
    <citation type="submission" date="2017-01" db="EMBL/GenBank/DDBJ databases">
        <authorList>
            <person name="Wang Y."/>
            <person name="White M."/>
            <person name="Kvist S."/>
            <person name="Moncalvo J.-M."/>
        </authorList>
    </citation>
    <scope>NUCLEOTIDE SEQUENCE [LARGE SCALE GENOMIC DNA]</scope>
    <source>
        <strain evidence="19">ID-206-W2</strain>
    </source>
</reference>
<comment type="cofactor">
    <cofactor evidence="13">
        <name>Mg(2+)</name>
        <dbReference type="ChEBI" id="CHEBI:18420"/>
    </cofactor>
    <text evidence="13">Binds 2 magnesium ions. Also active with manganese.</text>
</comment>
<feature type="binding site" evidence="13">
    <location>
        <position position="105"/>
    </location>
    <ligand>
        <name>Mg(2+)</name>
        <dbReference type="ChEBI" id="CHEBI:18420"/>
        <label>2</label>
        <note>catalytic</note>
    </ligand>
</feature>
<dbReference type="CDD" id="cd05402">
    <property type="entry name" value="NT_PAP_TUTase"/>
    <property type="match status" value="1"/>
</dbReference>
<comment type="similarity">
    <text evidence="3 11">Belongs to the poly(A) polymerase family.</text>
</comment>
<feature type="binding site" evidence="12">
    <location>
        <begin position="238"/>
        <end position="239"/>
    </location>
    <ligand>
        <name>ATP</name>
        <dbReference type="ChEBI" id="CHEBI:30616"/>
    </ligand>
</feature>
<feature type="binding site" evidence="12">
    <location>
        <begin position="92"/>
        <end position="94"/>
    </location>
    <ligand>
        <name>ATP</name>
        <dbReference type="ChEBI" id="CHEBI:30616"/>
    </ligand>
</feature>
<evidence type="ECO:0000259" key="15">
    <source>
        <dbReference type="Pfam" id="PF04926"/>
    </source>
</evidence>
<dbReference type="FunFam" id="3.30.460.10:FF:000002">
    <property type="entry name" value="Poly(A) polymerase alpha, putative"/>
    <property type="match status" value="1"/>
</dbReference>
<organism evidence="18 19">
    <name type="scientific">Smittium culicis</name>
    <dbReference type="NCBI Taxonomy" id="133412"/>
    <lineage>
        <taxon>Eukaryota</taxon>
        <taxon>Fungi</taxon>
        <taxon>Fungi incertae sedis</taxon>
        <taxon>Zoopagomycota</taxon>
        <taxon>Kickxellomycotina</taxon>
        <taxon>Harpellomycetes</taxon>
        <taxon>Harpellales</taxon>
        <taxon>Legeriomycetaceae</taxon>
        <taxon>Smittium</taxon>
    </lineage>
</organism>
<evidence type="ECO:0000256" key="4">
    <source>
        <dbReference type="ARBA" id="ARBA00022664"/>
    </source>
</evidence>
<feature type="region of interest" description="Disordered" evidence="14">
    <location>
        <begin position="542"/>
        <end position="609"/>
    </location>
</feature>
<dbReference type="InterPro" id="IPR007012">
    <property type="entry name" value="PolA_pol_cen_dom"/>
</dbReference>
<dbReference type="GO" id="GO:1990817">
    <property type="term" value="F:poly(A) RNA polymerase activity"/>
    <property type="evidence" value="ECO:0007669"/>
    <property type="project" value="UniProtKB-UniRule"/>
</dbReference>
<dbReference type="EC" id="2.7.7.19" evidence="11"/>
<dbReference type="Pfam" id="PF04926">
    <property type="entry name" value="PAP_RNA-bind"/>
    <property type="match status" value="1"/>
</dbReference>
<feature type="binding site" evidence="13">
    <location>
        <position position="159"/>
    </location>
    <ligand>
        <name>Mg(2+)</name>
        <dbReference type="ChEBI" id="CHEBI:18420"/>
        <label>2</label>
        <note>catalytic</note>
    </ligand>
</feature>
<evidence type="ECO:0000256" key="3">
    <source>
        <dbReference type="ARBA" id="ARBA00010912"/>
    </source>
</evidence>
<dbReference type="Gene3D" id="3.30.460.10">
    <property type="entry name" value="Beta Polymerase, domain 2"/>
    <property type="match status" value="1"/>
</dbReference>
<evidence type="ECO:0000256" key="14">
    <source>
        <dbReference type="SAM" id="MobiDB-lite"/>
    </source>
</evidence>
<dbReference type="GO" id="GO:0003723">
    <property type="term" value="F:RNA binding"/>
    <property type="evidence" value="ECO:0007669"/>
    <property type="project" value="UniProtKB-UniRule"/>
</dbReference>
<dbReference type="GO" id="GO:0005634">
    <property type="term" value="C:nucleus"/>
    <property type="evidence" value="ECO:0007669"/>
    <property type="project" value="UniProtKB-SubCell"/>
</dbReference>
<evidence type="ECO:0000256" key="6">
    <source>
        <dbReference type="ARBA" id="ARBA00022723"/>
    </source>
</evidence>
<comment type="cofactor">
    <cofactor evidence="1">
        <name>Mn(2+)</name>
        <dbReference type="ChEBI" id="CHEBI:29035"/>
    </cofactor>
</comment>
<dbReference type="PANTHER" id="PTHR10682">
    <property type="entry name" value="POLY A POLYMERASE"/>
    <property type="match status" value="1"/>
</dbReference>
<dbReference type="Gene3D" id="1.10.1410.10">
    <property type="match status" value="1"/>
</dbReference>
<evidence type="ECO:0000256" key="1">
    <source>
        <dbReference type="ARBA" id="ARBA00001936"/>
    </source>
</evidence>
<dbReference type="InterPro" id="IPR011068">
    <property type="entry name" value="NuclTrfase_I-like_C"/>
</dbReference>
<proteinExistence type="inferred from homology"/>
<dbReference type="OrthoDB" id="412748at2759"/>
<evidence type="ECO:0000256" key="7">
    <source>
        <dbReference type="ARBA" id="ARBA00022741"/>
    </source>
</evidence>
<feature type="binding site" evidence="12">
    <location>
        <position position="229"/>
    </location>
    <ligand>
        <name>ATP</name>
        <dbReference type="ChEBI" id="CHEBI:30616"/>
    </ligand>
</feature>